<dbReference type="CDD" id="cd12797">
    <property type="entry name" value="M23_peptidase"/>
    <property type="match status" value="1"/>
</dbReference>
<gene>
    <name evidence="4" type="ORF">Amac_027060</name>
</gene>
<protein>
    <recommendedName>
        <fullName evidence="3">Aminoglycoside phosphotransferase domain-containing protein</fullName>
    </recommendedName>
</protein>
<dbReference type="PANTHER" id="PTHR45688">
    <property type="match status" value="1"/>
</dbReference>
<dbReference type="InterPro" id="IPR002575">
    <property type="entry name" value="Aminoglycoside_PTrfase"/>
</dbReference>
<accession>A0A5M3WKV7</accession>
<dbReference type="CDD" id="cd00610">
    <property type="entry name" value="OAT_like"/>
    <property type="match status" value="1"/>
</dbReference>
<dbReference type="AlphaFoldDB" id="A0A5M3WKV7"/>
<dbReference type="PANTHER" id="PTHR45688:SF13">
    <property type="entry name" value="ALANINE--GLYOXYLATE AMINOTRANSFERASE 2-LIKE"/>
    <property type="match status" value="1"/>
</dbReference>
<dbReference type="Proteomes" id="UP000331127">
    <property type="component" value="Unassembled WGS sequence"/>
</dbReference>
<dbReference type="Gene3D" id="3.90.1150.10">
    <property type="entry name" value="Aspartate Aminotransferase, domain 1"/>
    <property type="match status" value="1"/>
</dbReference>
<organism evidence="4 5">
    <name type="scientific">Acrocarpospora macrocephala</name>
    <dbReference type="NCBI Taxonomy" id="150177"/>
    <lineage>
        <taxon>Bacteria</taxon>
        <taxon>Bacillati</taxon>
        <taxon>Actinomycetota</taxon>
        <taxon>Actinomycetes</taxon>
        <taxon>Streptosporangiales</taxon>
        <taxon>Streptosporangiaceae</taxon>
        <taxon>Acrocarpospora</taxon>
    </lineage>
</organism>
<dbReference type="InterPro" id="IPR049704">
    <property type="entry name" value="Aminotrans_3_PPA_site"/>
</dbReference>
<dbReference type="InterPro" id="IPR011009">
    <property type="entry name" value="Kinase-like_dom_sf"/>
</dbReference>
<dbReference type="Gene3D" id="2.70.70.10">
    <property type="entry name" value="Glucose Permease (Domain IIA)"/>
    <property type="match status" value="1"/>
</dbReference>
<dbReference type="Gene3D" id="3.90.1200.10">
    <property type="match status" value="1"/>
</dbReference>
<dbReference type="SUPFAM" id="SSF51261">
    <property type="entry name" value="Duplicated hybrid motif"/>
    <property type="match status" value="1"/>
</dbReference>
<dbReference type="InterPro" id="IPR015421">
    <property type="entry name" value="PyrdxlP-dep_Trfase_major"/>
</dbReference>
<dbReference type="Pfam" id="PF00202">
    <property type="entry name" value="Aminotran_3"/>
    <property type="match status" value="1"/>
</dbReference>
<comment type="similarity">
    <text evidence="1">Belongs to the class-III pyridoxal-phosphate-dependent aminotransferase family.</text>
</comment>
<keyword evidence="2" id="KW-0663">Pyridoxal phosphate</keyword>
<reference evidence="4 5" key="1">
    <citation type="submission" date="2019-10" db="EMBL/GenBank/DDBJ databases">
        <title>Whole genome shotgun sequence of Acrocarpospora macrocephala NBRC 16266.</title>
        <authorList>
            <person name="Ichikawa N."/>
            <person name="Kimura A."/>
            <person name="Kitahashi Y."/>
            <person name="Komaki H."/>
            <person name="Oguchi A."/>
        </authorList>
    </citation>
    <scope>NUCLEOTIDE SEQUENCE [LARGE SCALE GENOMIC DNA]</scope>
    <source>
        <strain evidence="4 5">NBRC 16266</strain>
    </source>
</reference>
<evidence type="ECO:0000256" key="2">
    <source>
        <dbReference type="ARBA" id="ARBA00022898"/>
    </source>
</evidence>
<dbReference type="InterPro" id="IPR005814">
    <property type="entry name" value="Aminotrans_3"/>
</dbReference>
<keyword evidence="5" id="KW-1185">Reference proteome</keyword>
<proteinExistence type="inferred from homology"/>
<dbReference type="InterPro" id="IPR015424">
    <property type="entry name" value="PyrdxlP-dep_Trfase"/>
</dbReference>
<dbReference type="GO" id="GO:0008483">
    <property type="term" value="F:transaminase activity"/>
    <property type="evidence" value="ECO:0007669"/>
    <property type="project" value="InterPro"/>
</dbReference>
<feature type="domain" description="Aminoglycoside phosphotransferase" evidence="3">
    <location>
        <begin position="38"/>
        <end position="275"/>
    </location>
</feature>
<dbReference type="SUPFAM" id="SSF56112">
    <property type="entry name" value="Protein kinase-like (PK-like)"/>
    <property type="match status" value="1"/>
</dbReference>
<name>A0A5M3WKV7_9ACTN</name>
<sequence length="1033" mass="111311">MTGHDFFAQPNLVRPEVDVDQARAVAAQYFGVEGVVEELGSNQDRNFRIDSPRGRFLLKIANPAFSDLELDAQDQALVRLAEAVPDMRVPRPKLSRDGEYIARFGADGAVLRARLLSFVPGFSLFDSRYLAPVVVGRLGAMAGQVVAGLADFQHPGLERVSQWDLRNARRVCEALGGFMADAGRAEVVRGAVEAACDRLDALSPELRVQAIHGDVTDDNVVCERERNGRPVPTGLIDFGDLGSGWIVGELATTCAAILLHSPERPLALLPAVRAFHQIVPLTDAEIAALWPAIVARTGVLVVSGEHQELIDPDNEYAIQRMDNEWQSFEAAMSLPAEVAHSAFRAALTKKSPKRTAPRGSLLLPGIPESDAAIVDLTAQSETLRDGTWLNPDAEIQIARRSTTTIFRYGEARLTRTSIHSDHAPESVSLGVEIFCPPGTPVAAPFDGVLCSVTGSVVLAGDDADLHLQGISSSRDPGERVKAGDLLGEVASHSEAQAQGPQRPDDLLGEVASHSEAQAQGPQRPGDLLGEFAPHREAQTRELRGRDDLLGLSAGDSMGRLFVQLCTLRDSTPPAFVAAEMAVAWGSVCPDPSPLIGLDCAVPAEPTSGDVLELRRKAFAEVQENYYEDPPRIERGWRQHLSDLDGRTYLDMVNNVAAVGHAHPRLNAAVSRQWNLLNTNSRFNYRAVADFSKRLADLLPDPLDTVFLVNSGSEAVDLALRLAQTFTQRQDIVSVAEAYHGWTIGSDAVSTSMADNPNALTTRPSWVHPVFAPNMFRGQFRGPDAGARYVENAVQVIETAVASGQPPAAFICEAFYGNAGGVPLPDGYLQDVYTAVRAAGGLCIADEVQVGYGRLGHHFWGFEQQRVTPDIVTVAKAMGNGHPLGAVITRRDIAEAFSRNGYFFSSAGGSPVSCAVGMTVLDIIADEALQQNAATIGTHLRTRLEALAHDHPIIGAVHGMGLYMGVELVRNQSTLEPAPDETAAICERLLDLGVIVQPTGDHLNVLKIKPPMCLTPESANFFIDTLTRTLHDGW</sequence>
<evidence type="ECO:0000256" key="1">
    <source>
        <dbReference type="ARBA" id="ARBA00008954"/>
    </source>
</evidence>
<dbReference type="InterPro" id="IPR015422">
    <property type="entry name" value="PyrdxlP-dep_Trfase_small"/>
</dbReference>
<dbReference type="EMBL" id="BLAE01000013">
    <property type="protein sequence ID" value="GES09110.1"/>
    <property type="molecule type" value="Genomic_DNA"/>
</dbReference>
<dbReference type="SUPFAM" id="SSF53383">
    <property type="entry name" value="PLP-dependent transferases"/>
    <property type="match status" value="1"/>
</dbReference>
<evidence type="ECO:0000259" key="3">
    <source>
        <dbReference type="Pfam" id="PF01636"/>
    </source>
</evidence>
<dbReference type="InterPro" id="IPR011055">
    <property type="entry name" value="Dup_hybrid_motif"/>
</dbReference>
<evidence type="ECO:0000313" key="4">
    <source>
        <dbReference type="EMBL" id="GES09110.1"/>
    </source>
</evidence>
<dbReference type="GO" id="GO:0030170">
    <property type="term" value="F:pyridoxal phosphate binding"/>
    <property type="evidence" value="ECO:0007669"/>
    <property type="project" value="InterPro"/>
</dbReference>
<dbReference type="Pfam" id="PF01636">
    <property type="entry name" value="APH"/>
    <property type="match status" value="1"/>
</dbReference>
<dbReference type="PROSITE" id="PS00600">
    <property type="entry name" value="AA_TRANSFER_CLASS_3"/>
    <property type="match status" value="1"/>
</dbReference>
<comment type="caution">
    <text evidence="4">The sequence shown here is derived from an EMBL/GenBank/DDBJ whole genome shotgun (WGS) entry which is preliminary data.</text>
</comment>
<evidence type="ECO:0000313" key="5">
    <source>
        <dbReference type="Proteomes" id="UP000331127"/>
    </source>
</evidence>
<dbReference type="OrthoDB" id="3699548at2"/>
<dbReference type="Gene3D" id="3.40.640.10">
    <property type="entry name" value="Type I PLP-dependent aspartate aminotransferase-like (Major domain)"/>
    <property type="match status" value="1"/>
</dbReference>